<dbReference type="SUPFAM" id="SSF57850">
    <property type="entry name" value="RING/U-box"/>
    <property type="match status" value="1"/>
</dbReference>
<dbReference type="GO" id="GO:0008270">
    <property type="term" value="F:zinc ion binding"/>
    <property type="evidence" value="ECO:0007669"/>
    <property type="project" value="UniProtKB-KW"/>
</dbReference>
<dbReference type="AlphaFoldDB" id="A0ABD1F022"/>
<dbReference type="InterPro" id="IPR056499">
    <property type="entry name" value="Beta-prop_HPS5-like"/>
</dbReference>
<sequence length="799" mass="92418">MFGATSGGTYIFKRNPCEFFQLVPSKEGSSSLIAISPNEQYIGIASSKGLILIIENSGENFNVHYQVFREHEANQITYLKWIRNELYVGDNSGKVSVISVENSLFQAKSLFQIPAATLMILDSAIVQIDAFQCYLLVSTKTKTYLCNTEKENFIQIGQKLRDGIFGACFSNINNDEYQPCRSNRNAFQVFQSLKENEIISDENLNGKIYCARPGARLWQCGFNAKVLFTYQFKNSLSKKSSYPLLLIGCEEESGLEKTIFENNPICEHFNFKKIYSICDNFIVTYDTNKLYIFEPTSNELLFHMEFSNTIQDIAFVKNNIYVWKNDLEIVHIAVVELESLILATLYNKQYHLCMDICLEFISKVLQLLETSKQLHLISVLNNKLSNQKAATKMQPIFDKIKEMNQKESTHTLLKRNIVLVENLHMNKEIEIPSIKFEQEDPEKDLQIILKQYKLNKTHRTIDIPEVQHLLDTFTGDEMFLKFKAFQEYVTTNLNEDATEWCRLQYLKNISIRDISATTLSSEAKDYLTEAVIKENEPYRFSCECGYPTPKCYKYPPTYFNTALDVLHIAKDELKILRAVPYLWQYALKFNVQGPRLAVLIQYGELEFFKDYTLLLPYDQWHDIVGYYIKIRNKGVCVNCDNKIDLEDLISWTDLAKIIVESIGARNTIRLLKNYSLFIPKGSLDPNFYQTCIFANSVVNEYRPCREKSGLIFQFLNNLDSSNQDKLQDKIAKYFTHKHVASKKGYYMKSSRESGECGMCKLPLDNDILLDCLPSTNCKHKFHKFCLEQSDNTSRNCNLC</sequence>
<evidence type="ECO:0000256" key="3">
    <source>
        <dbReference type="PROSITE-ProRule" id="PRU00175"/>
    </source>
</evidence>
<evidence type="ECO:0000313" key="5">
    <source>
        <dbReference type="EMBL" id="KAL1505582.1"/>
    </source>
</evidence>
<dbReference type="EMBL" id="JBDJPC010000004">
    <property type="protein sequence ID" value="KAL1505582.1"/>
    <property type="molecule type" value="Genomic_DNA"/>
</dbReference>
<evidence type="ECO:0000256" key="1">
    <source>
        <dbReference type="ARBA" id="ARBA00022771"/>
    </source>
</evidence>
<keyword evidence="2" id="KW-0862">Zinc</keyword>
<dbReference type="InterPro" id="IPR036322">
    <property type="entry name" value="WD40_repeat_dom_sf"/>
</dbReference>
<dbReference type="Proteomes" id="UP001566132">
    <property type="component" value="Unassembled WGS sequence"/>
</dbReference>
<evidence type="ECO:0000256" key="2">
    <source>
        <dbReference type="ARBA" id="ARBA00022833"/>
    </source>
</evidence>
<dbReference type="PANTHER" id="PTHR23287">
    <property type="entry name" value="RUBY-EYE2-LIKE PROTEIN"/>
    <property type="match status" value="1"/>
</dbReference>
<dbReference type="InterPro" id="IPR001841">
    <property type="entry name" value="Znf_RING"/>
</dbReference>
<comment type="caution">
    <text evidence="5">The sequence shown here is derived from an EMBL/GenBank/DDBJ whole genome shotgun (WGS) entry which is preliminary data.</text>
</comment>
<dbReference type="Pfam" id="PF23756">
    <property type="entry name" value="Beta-prop_HPS5"/>
    <property type="match status" value="1"/>
</dbReference>
<gene>
    <name evidence="5" type="ORF">ABEB36_005114</name>
</gene>
<dbReference type="PANTHER" id="PTHR23287:SF18">
    <property type="entry name" value="BLOC-2 COMPLEX MEMBER HPS5"/>
    <property type="match status" value="1"/>
</dbReference>
<dbReference type="PROSITE" id="PS50089">
    <property type="entry name" value="ZF_RING_2"/>
    <property type="match status" value="1"/>
</dbReference>
<evidence type="ECO:0000313" key="6">
    <source>
        <dbReference type="Proteomes" id="UP001566132"/>
    </source>
</evidence>
<proteinExistence type="predicted"/>
<reference evidence="5 6" key="1">
    <citation type="submission" date="2024-05" db="EMBL/GenBank/DDBJ databases">
        <title>Genetic variation in Jamaican populations of the coffee berry borer (Hypothenemus hampei).</title>
        <authorList>
            <person name="Errbii M."/>
            <person name="Myrie A."/>
        </authorList>
    </citation>
    <scope>NUCLEOTIDE SEQUENCE [LARGE SCALE GENOMIC DNA]</scope>
    <source>
        <strain evidence="5">JA-Hopewell-2020-01-JO</strain>
        <tissue evidence="5">Whole body</tissue>
    </source>
</reference>
<keyword evidence="6" id="KW-1185">Reference proteome</keyword>
<keyword evidence="1 3" id="KW-0863">Zinc-finger</keyword>
<protein>
    <recommendedName>
        <fullName evidence="4">RING-type domain-containing protein</fullName>
    </recommendedName>
</protein>
<dbReference type="SUPFAM" id="SSF50978">
    <property type="entry name" value="WD40 repeat-like"/>
    <property type="match status" value="1"/>
</dbReference>
<feature type="domain" description="RING-type" evidence="4">
    <location>
        <begin position="756"/>
        <end position="799"/>
    </location>
</feature>
<accession>A0ABD1F022</accession>
<organism evidence="5 6">
    <name type="scientific">Hypothenemus hampei</name>
    <name type="common">Coffee berry borer</name>
    <dbReference type="NCBI Taxonomy" id="57062"/>
    <lineage>
        <taxon>Eukaryota</taxon>
        <taxon>Metazoa</taxon>
        <taxon>Ecdysozoa</taxon>
        <taxon>Arthropoda</taxon>
        <taxon>Hexapoda</taxon>
        <taxon>Insecta</taxon>
        <taxon>Pterygota</taxon>
        <taxon>Neoptera</taxon>
        <taxon>Endopterygota</taxon>
        <taxon>Coleoptera</taxon>
        <taxon>Polyphaga</taxon>
        <taxon>Cucujiformia</taxon>
        <taxon>Curculionidae</taxon>
        <taxon>Scolytinae</taxon>
        <taxon>Hypothenemus</taxon>
    </lineage>
</organism>
<keyword evidence="1 3" id="KW-0479">Metal-binding</keyword>
<evidence type="ECO:0000259" key="4">
    <source>
        <dbReference type="PROSITE" id="PS50089"/>
    </source>
</evidence>
<name>A0ABD1F022_HYPHA</name>